<feature type="compositionally biased region" description="Polar residues" evidence="12">
    <location>
        <begin position="171"/>
        <end position="186"/>
    </location>
</feature>
<dbReference type="PROSITE" id="PS00028">
    <property type="entry name" value="ZINC_FINGER_C2H2_1"/>
    <property type="match status" value="4"/>
</dbReference>
<feature type="DNA-binding region" description="Homeobox" evidence="10">
    <location>
        <begin position="784"/>
        <end position="843"/>
    </location>
</feature>
<dbReference type="Pfam" id="PF00046">
    <property type="entry name" value="Homeodomain"/>
    <property type="match status" value="3"/>
</dbReference>
<evidence type="ECO:0000256" key="11">
    <source>
        <dbReference type="RuleBase" id="RU000682"/>
    </source>
</evidence>
<protein>
    <recommendedName>
        <fullName evidence="16">Zinc finger homeobox protein 4</fullName>
    </recommendedName>
</protein>
<reference evidence="15" key="1">
    <citation type="submission" date="2015-09" db="EMBL/GenBank/DDBJ databases">
        <title>Scylla olivacea transcriptome.</title>
        <authorList>
            <person name="Ikhwanuddin M."/>
        </authorList>
    </citation>
    <scope>NUCLEOTIDE SEQUENCE</scope>
</reference>
<feature type="DNA-binding region" description="Homeobox" evidence="10">
    <location>
        <begin position="272"/>
        <end position="331"/>
    </location>
</feature>
<dbReference type="FunFam" id="1.10.10.60:FF:000080">
    <property type="entry name" value="Zinc finger homeobox protein 2"/>
    <property type="match status" value="1"/>
</dbReference>
<name>A0A0P4WKX8_SCYOL</name>
<feature type="compositionally biased region" description="Low complexity" evidence="12">
    <location>
        <begin position="759"/>
        <end position="773"/>
    </location>
</feature>
<evidence type="ECO:0000256" key="8">
    <source>
        <dbReference type="ARBA" id="ARBA00023242"/>
    </source>
</evidence>
<feature type="compositionally biased region" description="Basic and acidic residues" evidence="12">
    <location>
        <begin position="72"/>
        <end position="89"/>
    </location>
</feature>
<dbReference type="GO" id="GO:0000981">
    <property type="term" value="F:DNA-binding transcription factor activity, RNA polymerase II-specific"/>
    <property type="evidence" value="ECO:0007669"/>
    <property type="project" value="InterPro"/>
</dbReference>
<dbReference type="Gene3D" id="3.30.160.60">
    <property type="entry name" value="Classic Zinc Finger"/>
    <property type="match status" value="1"/>
</dbReference>
<dbReference type="CDD" id="cd00086">
    <property type="entry name" value="homeodomain"/>
    <property type="match status" value="3"/>
</dbReference>
<dbReference type="GO" id="GO:0000978">
    <property type="term" value="F:RNA polymerase II cis-regulatory region sequence-specific DNA binding"/>
    <property type="evidence" value="ECO:0007669"/>
    <property type="project" value="TreeGrafter"/>
</dbReference>
<evidence type="ECO:0000313" key="15">
    <source>
        <dbReference type="EMBL" id="JAI61910.1"/>
    </source>
</evidence>
<evidence type="ECO:0000256" key="7">
    <source>
        <dbReference type="ARBA" id="ARBA00023155"/>
    </source>
</evidence>
<feature type="compositionally biased region" description="Low complexity" evidence="12">
    <location>
        <begin position="159"/>
        <end position="170"/>
    </location>
</feature>
<keyword evidence="7 10" id="KW-0371">Homeobox</keyword>
<feature type="region of interest" description="Disordered" evidence="12">
    <location>
        <begin position="469"/>
        <end position="532"/>
    </location>
</feature>
<feature type="region of interest" description="Disordered" evidence="12">
    <location>
        <begin position="405"/>
        <end position="427"/>
    </location>
</feature>
<feature type="domain" description="Homeobox" evidence="13">
    <location>
        <begin position="526"/>
        <end position="586"/>
    </location>
</feature>
<dbReference type="SMART" id="SM00389">
    <property type="entry name" value="HOX"/>
    <property type="match status" value="3"/>
</dbReference>
<evidence type="ECO:0000256" key="12">
    <source>
        <dbReference type="SAM" id="MobiDB-lite"/>
    </source>
</evidence>
<keyword evidence="6 10" id="KW-0238">DNA-binding</keyword>
<dbReference type="GO" id="GO:0005634">
    <property type="term" value="C:nucleus"/>
    <property type="evidence" value="ECO:0007669"/>
    <property type="project" value="UniProtKB-SubCell"/>
</dbReference>
<feature type="region of interest" description="Disordered" evidence="12">
    <location>
        <begin position="220"/>
        <end position="275"/>
    </location>
</feature>
<dbReference type="Pfam" id="PF00096">
    <property type="entry name" value="zf-C2H2"/>
    <property type="match status" value="1"/>
</dbReference>
<feature type="compositionally biased region" description="Pro residues" evidence="12">
    <location>
        <begin position="488"/>
        <end position="503"/>
    </location>
</feature>
<dbReference type="InterPro" id="IPR001356">
    <property type="entry name" value="HD"/>
</dbReference>
<dbReference type="EMBL" id="GDRN01082104">
    <property type="protein sequence ID" value="JAI61910.1"/>
    <property type="molecule type" value="Transcribed_RNA"/>
</dbReference>
<evidence type="ECO:0000256" key="3">
    <source>
        <dbReference type="ARBA" id="ARBA00022737"/>
    </source>
</evidence>
<dbReference type="InterPro" id="IPR009057">
    <property type="entry name" value="Homeodomain-like_sf"/>
</dbReference>
<organism evidence="15">
    <name type="scientific">Scylla olivacea</name>
    <name type="common">Orange mud crab</name>
    <name type="synonym">Cancer olivacea</name>
    <dbReference type="NCBI Taxonomy" id="85551"/>
    <lineage>
        <taxon>Eukaryota</taxon>
        <taxon>Metazoa</taxon>
        <taxon>Ecdysozoa</taxon>
        <taxon>Arthropoda</taxon>
        <taxon>Crustacea</taxon>
        <taxon>Multicrustacea</taxon>
        <taxon>Malacostraca</taxon>
        <taxon>Eumalacostraca</taxon>
        <taxon>Eucarida</taxon>
        <taxon>Decapoda</taxon>
        <taxon>Pleocyemata</taxon>
        <taxon>Brachyura</taxon>
        <taxon>Eubrachyura</taxon>
        <taxon>Portunoidea</taxon>
        <taxon>Portunidae</taxon>
        <taxon>Portuninae</taxon>
        <taxon>Scylla</taxon>
    </lineage>
</organism>
<dbReference type="PANTHER" id="PTHR45891">
    <property type="entry name" value="ZINC FINGER HOMEOBOX PROTEIN"/>
    <property type="match status" value="1"/>
</dbReference>
<evidence type="ECO:0000256" key="1">
    <source>
        <dbReference type="ARBA" id="ARBA00004123"/>
    </source>
</evidence>
<feature type="compositionally biased region" description="Polar residues" evidence="12">
    <location>
        <begin position="124"/>
        <end position="145"/>
    </location>
</feature>
<feature type="compositionally biased region" description="Polar residues" evidence="12">
    <location>
        <begin position="775"/>
        <end position="787"/>
    </location>
</feature>
<accession>A0A0P4WKX8</accession>
<evidence type="ECO:0000256" key="4">
    <source>
        <dbReference type="ARBA" id="ARBA00022771"/>
    </source>
</evidence>
<comment type="subcellular location">
    <subcellularLocation>
        <location evidence="1 10 11">Nucleus</location>
    </subcellularLocation>
</comment>
<dbReference type="PANTHER" id="PTHR45891:SF3">
    <property type="entry name" value="ZINC FINGER PROTEIN 2"/>
    <property type="match status" value="1"/>
</dbReference>
<dbReference type="InterPro" id="IPR013087">
    <property type="entry name" value="Znf_C2H2_type"/>
</dbReference>
<dbReference type="InterPro" id="IPR036236">
    <property type="entry name" value="Znf_C2H2_sf"/>
</dbReference>
<dbReference type="GO" id="GO:0008270">
    <property type="term" value="F:zinc ion binding"/>
    <property type="evidence" value="ECO:0007669"/>
    <property type="project" value="UniProtKB-KW"/>
</dbReference>
<dbReference type="PROSITE" id="PS00027">
    <property type="entry name" value="HOMEOBOX_1"/>
    <property type="match status" value="2"/>
</dbReference>
<keyword evidence="3" id="KW-0677">Repeat</keyword>
<sequence length="1005" mass="111538">MAKQSGLPPKVIKHWFRNTLFKERQRSKDSPYNFSIPPSTTLNLEEYEKTGEAKVMPLNPEEAREIVAINSTREEERAAEHVIKDEQASDRIAAVSPHNKVPSLNQDNSRVQEKNGDGLGGSTDLANQQQLHSQQLPAPPQQSEKQQLDQKSLLPPHHPQQQQQPQQQPQVSSGPQLVSSASSSPLGLTATSSFSSLTSPQSSLSLTSLITSQFETNPMLAHKLPHTPPTVPSSGLIPPSSGVSPTPPHLSFPTTPLSNPHTPTSSSSGSGKRANRTRFTDYQIKVLQEFFENNAYPKDDDLEYLSKLLNLSPRVIVVWFQNARQKARKVYENQPPLDPNDEGAGRFTRTPGLNYQCKKCLLVFQRYYELIRHQKTHCFKEEDAKRSAQAQAAAAQAAALYNDENSNHSSITDSSQQSGGLDNKSTESTLQCDKCSLVFNRFEQWREHQIVHLMNPALFLNKGAESPFTNLQQQQQSQPSQQQHQPPTSVPQPQPSPLLPPASPLKRKAEESEDERESMAGTNEGQRDKRLRTTILPEQLDYLYQKYQMEANPSRKMLETIAQEVGLKKRVVQVWFQNTRARERKGQFRAHAQVINKKCPFCPAIFKVKSALESHLSTKHADQYSKGDVDIDALPDVEDSGVGNFGLSSTPSATPTSQVMHSSLFSSPEVPEDSIAMYHEEAMRRYLNDVTLSSDGTRREGESPLDLSKPLDLVRPLGFDSSLLETTNEHIDDHSDEDSYHLYISEQDEGDTGLNSHESNPTSPASSTTSPANKQPGQPQSTPSKRFRTQMSAIQVKIMKSVFQDYKTPTMAECELLGREIGLVKRVVQVWFQNARAKEKKAKLALQKMLGTEPETPKPPEECKVCNFKYSHKYSIQDHLFTRSHIENMKMFLEKVKDESDSAGMNTSLSSMQVDVDRPPASMTPAAGLAHQLQMAQHLMALGSPPSAVCGAAGEDKKGGPGGSSTDDLSRLQLLQQMYQQMGLGGLQGAPHPLLQHAMMAGAGE</sequence>
<keyword evidence="4 9" id="KW-0863">Zinc-finger</keyword>
<evidence type="ECO:0000256" key="2">
    <source>
        <dbReference type="ARBA" id="ARBA00022723"/>
    </source>
</evidence>
<dbReference type="AlphaFoldDB" id="A0A0P4WKX8"/>
<dbReference type="InterPro" id="IPR051968">
    <property type="entry name" value="ZnFinger_Homeobox_TR"/>
</dbReference>
<evidence type="ECO:0000259" key="13">
    <source>
        <dbReference type="PROSITE" id="PS50071"/>
    </source>
</evidence>
<dbReference type="InterPro" id="IPR017970">
    <property type="entry name" value="Homeobox_CS"/>
</dbReference>
<dbReference type="SUPFAM" id="SSF57667">
    <property type="entry name" value="beta-beta-alpha zinc fingers"/>
    <property type="match status" value="2"/>
</dbReference>
<dbReference type="SMART" id="SM00355">
    <property type="entry name" value="ZnF_C2H2"/>
    <property type="match status" value="4"/>
</dbReference>
<feature type="compositionally biased region" description="Low complexity" evidence="12">
    <location>
        <begin position="253"/>
        <end position="270"/>
    </location>
</feature>
<proteinExistence type="predicted"/>
<evidence type="ECO:0000256" key="9">
    <source>
        <dbReference type="PROSITE-ProRule" id="PRU00042"/>
    </source>
</evidence>
<keyword evidence="8 10" id="KW-0539">Nucleus</keyword>
<feature type="region of interest" description="Disordered" evidence="12">
    <location>
        <begin position="749"/>
        <end position="787"/>
    </location>
</feature>
<feature type="region of interest" description="Disordered" evidence="12">
    <location>
        <begin position="72"/>
        <end position="187"/>
    </location>
</feature>
<keyword evidence="2" id="KW-0479">Metal-binding</keyword>
<dbReference type="Gene3D" id="1.10.10.60">
    <property type="entry name" value="Homeodomain-like"/>
    <property type="match status" value="4"/>
</dbReference>
<evidence type="ECO:0000256" key="5">
    <source>
        <dbReference type="ARBA" id="ARBA00022833"/>
    </source>
</evidence>
<evidence type="ECO:0008006" key="16">
    <source>
        <dbReference type="Google" id="ProtNLM"/>
    </source>
</evidence>
<evidence type="ECO:0000256" key="6">
    <source>
        <dbReference type="ARBA" id="ARBA00023125"/>
    </source>
</evidence>
<feature type="compositionally biased region" description="Low complexity" evidence="12">
    <location>
        <begin position="471"/>
        <end position="487"/>
    </location>
</feature>
<feature type="domain" description="Homeobox" evidence="13">
    <location>
        <begin position="270"/>
        <end position="330"/>
    </location>
</feature>
<feature type="compositionally biased region" description="Polar residues" evidence="12">
    <location>
        <begin position="405"/>
        <end position="420"/>
    </location>
</feature>
<feature type="domain" description="C2H2-type" evidence="14">
    <location>
        <begin position="355"/>
        <end position="382"/>
    </location>
</feature>
<keyword evidence="5" id="KW-0862">Zinc</keyword>
<evidence type="ECO:0000256" key="10">
    <source>
        <dbReference type="PROSITE-ProRule" id="PRU00108"/>
    </source>
</evidence>
<dbReference type="PROSITE" id="PS50071">
    <property type="entry name" value="HOMEOBOX_2"/>
    <property type="match status" value="3"/>
</dbReference>
<feature type="domain" description="Homeobox" evidence="13">
    <location>
        <begin position="782"/>
        <end position="842"/>
    </location>
</feature>
<dbReference type="PROSITE" id="PS50157">
    <property type="entry name" value="ZINC_FINGER_C2H2_2"/>
    <property type="match status" value="1"/>
</dbReference>
<feature type="DNA-binding region" description="Homeobox" evidence="10">
    <location>
        <begin position="528"/>
        <end position="587"/>
    </location>
</feature>
<evidence type="ECO:0000259" key="14">
    <source>
        <dbReference type="PROSITE" id="PS50157"/>
    </source>
</evidence>
<dbReference type="SUPFAM" id="SSF46689">
    <property type="entry name" value="Homeodomain-like"/>
    <property type="match status" value="3"/>
</dbReference>